<feature type="binding site" evidence="9">
    <location>
        <begin position="36"/>
        <end position="43"/>
    </location>
    <ligand>
        <name>ATP</name>
        <dbReference type="ChEBI" id="CHEBI:30616"/>
    </ligand>
</feature>
<organism evidence="12 13">
    <name type="scientific">Teichococcus globiformis</name>
    <dbReference type="NCBI Taxonomy" id="2307229"/>
    <lineage>
        <taxon>Bacteria</taxon>
        <taxon>Pseudomonadati</taxon>
        <taxon>Pseudomonadota</taxon>
        <taxon>Alphaproteobacteria</taxon>
        <taxon>Acetobacterales</taxon>
        <taxon>Roseomonadaceae</taxon>
        <taxon>Roseomonas</taxon>
    </lineage>
</organism>
<protein>
    <recommendedName>
        <fullName evidence="3 9">DNA replication and repair protein RecF</fullName>
    </recommendedName>
</protein>
<gene>
    <name evidence="9 12" type="primary">recF</name>
    <name evidence="12" type="ORF">ACFOD4_19475</name>
</gene>
<feature type="domain" description="RecF/RecN/SMC N-terminal" evidence="11">
    <location>
        <begin position="9"/>
        <end position="350"/>
    </location>
</feature>
<keyword evidence="9 10" id="KW-0742">SOS response</keyword>
<keyword evidence="5 9" id="KW-0235">DNA replication</keyword>
<dbReference type="InterPro" id="IPR042174">
    <property type="entry name" value="RecF_2"/>
</dbReference>
<evidence type="ECO:0000256" key="1">
    <source>
        <dbReference type="ARBA" id="ARBA00004496"/>
    </source>
</evidence>
<keyword evidence="8 9" id="KW-0238">DNA-binding</keyword>
<dbReference type="EMBL" id="JBHRTN010000024">
    <property type="protein sequence ID" value="MFC3127247.1"/>
    <property type="molecule type" value="Genomic_DNA"/>
</dbReference>
<evidence type="ECO:0000256" key="9">
    <source>
        <dbReference type="HAMAP-Rule" id="MF_00365"/>
    </source>
</evidence>
<evidence type="ECO:0000256" key="3">
    <source>
        <dbReference type="ARBA" id="ARBA00020170"/>
    </source>
</evidence>
<dbReference type="Proteomes" id="UP001595593">
    <property type="component" value="Unassembled WGS sequence"/>
</dbReference>
<evidence type="ECO:0000256" key="5">
    <source>
        <dbReference type="ARBA" id="ARBA00022705"/>
    </source>
</evidence>
<keyword evidence="9 10" id="KW-0234">DNA repair</keyword>
<evidence type="ECO:0000256" key="6">
    <source>
        <dbReference type="ARBA" id="ARBA00022741"/>
    </source>
</evidence>
<dbReference type="InterPro" id="IPR001238">
    <property type="entry name" value="DNA-binding_RecF"/>
</dbReference>
<dbReference type="PANTHER" id="PTHR32182">
    <property type="entry name" value="DNA REPLICATION AND REPAIR PROTEIN RECF"/>
    <property type="match status" value="1"/>
</dbReference>
<dbReference type="Gene3D" id="1.20.1050.90">
    <property type="entry name" value="RecF/RecN/SMC, N-terminal domain"/>
    <property type="match status" value="1"/>
</dbReference>
<dbReference type="NCBIfam" id="TIGR00611">
    <property type="entry name" value="recf"/>
    <property type="match status" value="1"/>
</dbReference>
<reference evidence="13" key="1">
    <citation type="journal article" date="2019" name="Int. J. Syst. Evol. Microbiol.">
        <title>The Global Catalogue of Microorganisms (GCM) 10K type strain sequencing project: providing services to taxonomists for standard genome sequencing and annotation.</title>
        <authorList>
            <consortium name="The Broad Institute Genomics Platform"/>
            <consortium name="The Broad Institute Genome Sequencing Center for Infectious Disease"/>
            <person name="Wu L."/>
            <person name="Ma J."/>
        </authorList>
    </citation>
    <scope>NUCLEOTIDE SEQUENCE [LARGE SCALE GENOMIC DNA]</scope>
    <source>
        <strain evidence="13">KCTC 52094</strain>
    </source>
</reference>
<dbReference type="SUPFAM" id="SSF52540">
    <property type="entry name" value="P-loop containing nucleoside triphosphate hydrolases"/>
    <property type="match status" value="1"/>
</dbReference>
<keyword evidence="9 10" id="KW-0227">DNA damage</keyword>
<dbReference type="PANTHER" id="PTHR32182:SF0">
    <property type="entry name" value="DNA REPLICATION AND REPAIR PROTEIN RECF"/>
    <property type="match status" value="1"/>
</dbReference>
<evidence type="ECO:0000256" key="7">
    <source>
        <dbReference type="ARBA" id="ARBA00022840"/>
    </source>
</evidence>
<dbReference type="PROSITE" id="PS00618">
    <property type="entry name" value="RECF_2"/>
    <property type="match status" value="1"/>
</dbReference>
<keyword evidence="4 9" id="KW-0963">Cytoplasm</keyword>
<keyword evidence="7 9" id="KW-0067">ATP-binding</keyword>
<accession>A0ABV7G3G0</accession>
<dbReference type="InterPro" id="IPR018078">
    <property type="entry name" value="DNA-binding_RecF_CS"/>
</dbReference>
<comment type="subcellular location">
    <subcellularLocation>
        <location evidence="1 9 10">Cytoplasm</location>
    </subcellularLocation>
</comment>
<dbReference type="InterPro" id="IPR027417">
    <property type="entry name" value="P-loop_NTPase"/>
</dbReference>
<dbReference type="PROSITE" id="PS00617">
    <property type="entry name" value="RECF_1"/>
    <property type="match status" value="1"/>
</dbReference>
<dbReference type="RefSeq" id="WP_379599136.1">
    <property type="nucleotide sequence ID" value="NZ_JBHRTN010000024.1"/>
</dbReference>
<evidence type="ECO:0000256" key="8">
    <source>
        <dbReference type="ARBA" id="ARBA00023125"/>
    </source>
</evidence>
<evidence type="ECO:0000313" key="12">
    <source>
        <dbReference type="EMBL" id="MFC3127247.1"/>
    </source>
</evidence>
<evidence type="ECO:0000256" key="10">
    <source>
        <dbReference type="RuleBase" id="RU000578"/>
    </source>
</evidence>
<evidence type="ECO:0000259" key="11">
    <source>
        <dbReference type="Pfam" id="PF02463"/>
    </source>
</evidence>
<keyword evidence="13" id="KW-1185">Reference proteome</keyword>
<comment type="similarity">
    <text evidence="2 9 10">Belongs to the RecF family.</text>
</comment>
<comment type="caution">
    <text evidence="12">The sequence shown here is derived from an EMBL/GenBank/DDBJ whole genome shotgun (WGS) entry which is preliminary data.</text>
</comment>
<evidence type="ECO:0000313" key="13">
    <source>
        <dbReference type="Proteomes" id="UP001595593"/>
    </source>
</evidence>
<dbReference type="Gene3D" id="3.40.50.300">
    <property type="entry name" value="P-loop containing nucleotide triphosphate hydrolases"/>
    <property type="match status" value="1"/>
</dbReference>
<evidence type="ECO:0000256" key="2">
    <source>
        <dbReference type="ARBA" id="ARBA00008016"/>
    </source>
</evidence>
<name>A0ABV7G3G0_9PROT</name>
<proteinExistence type="inferred from homology"/>
<comment type="function">
    <text evidence="9 10">The RecF protein is involved in DNA metabolism; it is required for DNA replication and normal SOS inducibility. RecF binds preferentially to single-stranded, linear DNA. It also seems to bind ATP.</text>
</comment>
<keyword evidence="6 9" id="KW-0547">Nucleotide-binding</keyword>
<sequence>MHDTSRLRLHRLLLQDFRSYATLDYSFCDSIIVVAGANGTGKTNLLEAISLLSPGRGLRAAKGHELVRHGSAANQGWFVAGHFEAPAGPVTIGSGAEAGSDRRQFRLDGQTIRSQSELSRRLALLWLTPQMDRLFQESAGGRRRFLDRLVWSLEPGHAREVSAHDAAMTQRNRLLAEGRHEQRWLAALEDTMARHAVAAVAGRRATVARLNQTLEAGLVGHFPSARLSLLCPISDALQEKPALAVEEALRSHLSADRARDAAAGGARQGAHRTDLQMNLLPQGIPAALCSTGEQKALLVSIILAQAALVSAHRGFAPLLLLDEVAAHLDPGRREALFEGLAALPAQCFLTGTEAAPFTPLHGRAQFLAAIPGGLVPITDLPVPA</sequence>
<evidence type="ECO:0000256" key="4">
    <source>
        <dbReference type="ARBA" id="ARBA00022490"/>
    </source>
</evidence>
<dbReference type="HAMAP" id="MF_00365">
    <property type="entry name" value="RecF"/>
    <property type="match status" value="1"/>
</dbReference>
<dbReference type="Pfam" id="PF02463">
    <property type="entry name" value="SMC_N"/>
    <property type="match status" value="1"/>
</dbReference>
<dbReference type="InterPro" id="IPR003395">
    <property type="entry name" value="RecF/RecN/SMC_N"/>
</dbReference>